<feature type="compositionally biased region" description="Polar residues" evidence="1">
    <location>
        <begin position="129"/>
        <end position="141"/>
    </location>
</feature>
<name>A0AAU1TZC6_9ACTN</name>
<dbReference type="AlphaFoldDB" id="A0AAU1TZC6"/>
<dbReference type="PROSITE" id="PS50801">
    <property type="entry name" value="STAS"/>
    <property type="match status" value="1"/>
</dbReference>
<dbReference type="InterPro" id="IPR036388">
    <property type="entry name" value="WH-like_DNA-bd_sf"/>
</dbReference>
<dbReference type="GO" id="GO:0003723">
    <property type="term" value="F:RNA binding"/>
    <property type="evidence" value="ECO:0007669"/>
    <property type="project" value="InterPro"/>
</dbReference>
<feature type="domain" description="STAS" evidence="2">
    <location>
        <begin position="32"/>
        <end position="123"/>
    </location>
</feature>
<dbReference type="InterPro" id="IPR002645">
    <property type="entry name" value="STAS_dom"/>
</dbReference>
<dbReference type="Pfam" id="PF13466">
    <property type="entry name" value="STAS_2"/>
    <property type="match status" value="1"/>
</dbReference>
<evidence type="ECO:0000259" key="3">
    <source>
        <dbReference type="PROSITE" id="PS50921"/>
    </source>
</evidence>
<evidence type="ECO:0000256" key="1">
    <source>
        <dbReference type="SAM" id="MobiDB-lite"/>
    </source>
</evidence>
<feature type="compositionally biased region" description="Basic and acidic residues" evidence="1">
    <location>
        <begin position="142"/>
        <end position="156"/>
    </location>
</feature>
<dbReference type="Gene3D" id="3.30.750.24">
    <property type="entry name" value="STAS domain"/>
    <property type="match status" value="1"/>
</dbReference>
<dbReference type="CDD" id="cd07043">
    <property type="entry name" value="STAS_anti-anti-sigma_factors"/>
    <property type="match status" value="1"/>
</dbReference>
<organism evidence="4">
    <name type="scientific">Streptomyces sp. NBC_00119</name>
    <dbReference type="NCBI Taxonomy" id="2975659"/>
    <lineage>
        <taxon>Bacteria</taxon>
        <taxon>Bacillati</taxon>
        <taxon>Actinomycetota</taxon>
        <taxon>Actinomycetes</taxon>
        <taxon>Kitasatosporales</taxon>
        <taxon>Streptomycetaceae</taxon>
        <taxon>Streptomyces</taxon>
    </lineage>
</organism>
<dbReference type="InterPro" id="IPR011006">
    <property type="entry name" value="CheY-like_superfamily"/>
</dbReference>
<accession>A0AAU1TZC6</accession>
<dbReference type="PROSITE" id="PS50921">
    <property type="entry name" value="ANTAR"/>
    <property type="match status" value="1"/>
</dbReference>
<feature type="compositionally biased region" description="Basic and acidic residues" evidence="1">
    <location>
        <begin position="14"/>
        <end position="28"/>
    </location>
</feature>
<gene>
    <name evidence="4" type="ORF">OHU69_02450</name>
</gene>
<dbReference type="EMBL" id="CP108195">
    <property type="protein sequence ID" value="WTS10055.1"/>
    <property type="molecule type" value="Genomic_DNA"/>
</dbReference>
<evidence type="ECO:0000313" key="4">
    <source>
        <dbReference type="EMBL" id="WTS10055.1"/>
    </source>
</evidence>
<dbReference type="SUPFAM" id="SSF52091">
    <property type="entry name" value="SpoIIaa-like"/>
    <property type="match status" value="1"/>
</dbReference>
<dbReference type="InterPro" id="IPR005561">
    <property type="entry name" value="ANTAR"/>
</dbReference>
<evidence type="ECO:0000259" key="2">
    <source>
        <dbReference type="PROSITE" id="PS50801"/>
    </source>
</evidence>
<dbReference type="InterPro" id="IPR058548">
    <property type="entry name" value="MlaB-like_STAS"/>
</dbReference>
<dbReference type="GO" id="GO:0043856">
    <property type="term" value="F:anti-sigma factor antagonist activity"/>
    <property type="evidence" value="ECO:0007669"/>
    <property type="project" value="TreeGrafter"/>
</dbReference>
<feature type="region of interest" description="Disordered" evidence="1">
    <location>
        <begin position="1"/>
        <end position="28"/>
    </location>
</feature>
<protein>
    <submittedName>
        <fullName evidence="4">ANTAR domain-containing protein</fullName>
    </submittedName>
</protein>
<dbReference type="PANTHER" id="PTHR33495">
    <property type="entry name" value="ANTI-SIGMA FACTOR ANTAGONIST TM_1081-RELATED-RELATED"/>
    <property type="match status" value="1"/>
</dbReference>
<dbReference type="InterPro" id="IPR036513">
    <property type="entry name" value="STAS_dom_sf"/>
</dbReference>
<sequence>MPGRAGLTKLIPGDSDRPHAPAHLPDDHQQPLTIKIDAAPERTLVMVSGVADTASEHALRDGLRGALIQSAHGIDLDLSNVQFCDGSGLYVLLGTQRRALDEGKSISLQACSPAVHRILLSTGTLPLFTTSGQHNGPGQTPDTHDEDHGHEAASSDVADRALADTGQAEQIELVQLRRAMKTRPVIDLARGVLMASFGLSPEDAWSVLVSVSQNTNTKLHEVADDLVRSVTEQALPSPIRQQVAASVAELQKK</sequence>
<feature type="domain" description="ANTAR" evidence="3">
    <location>
        <begin position="166"/>
        <end position="227"/>
    </location>
</feature>
<dbReference type="SMART" id="SM01012">
    <property type="entry name" value="ANTAR"/>
    <property type="match status" value="1"/>
</dbReference>
<dbReference type="PANTHER" id="PTHR33495:SF2">
    <property type="entry name" value="ANTI-SIGMA FACTOR ANTAGONIST TM_1081-RELATED"/>
    <property type="match status" value="1"/>
</dbReference>
<dbReference type="Gene3D" id="1.10.10.10">
    <property type="entry name" value="Winged helix-like DNA-binding domain superfamily/Winged helix DNA-binding domain"/>
    <property type="match status" value="1"/>
</dbReference>
<reference evidence="4" key="1">
    <citation type="submission" date="2022-10" db="EMBL/GenBank/DDBJ databases">
        <title>The complete genomes of actinobacterial strains from the NBC collection.</title>
        <authorList>
            <person name="Joergensen T.S."/>
            <person name="Alvarez Arevalo M."/>
            <person name="Sterndorff E.B."/>
            <person name="Faurdal D."/>
            <person name="Vuksanovic O."/>
            <person name="Mourched A.-S."/>
            <person name="Charusanti P."/>
            <person name="Shaw S."/>
            <person name="Blin K."/>
            <person name="Weber T."/>
        </authorList>
    </citation>
    <scope>NUCLEOTIDE SEQUENCE</scope>
    <source>
        <strain evidence="4">NBC_00119</strain>
    </source>
</reference>
<feature type="region of interest" description="Disordered" evidence="1">
    <location>
        <begin position="129"/>
        <end position="156"/>
    </location>
</feature>
<dbReference type="SUPFAM" id="SSF52172">
    <property type="entry name" value="CheY-like"/>
    <property type="match status" value="1"/>
</dbReference>
<proteinExistence type="predicted"/>
<dbReference type="Pfam" id="PF03861">
    <property type="entry name" value="ANTAR"/>
    <property type="match status" value="1"/>
</dbReference>